<dbReference type="HAMAP" id="MF_01897">
    <property type="entry name" value="GyrA"/>
    <property type="match status" value="1"/>
</dbReference>
<evidence type="ECO:0000256" key="9">
    <source>
        <dbReference type="HAMAP-Rule" id="MF_01897"/>
    </source>
</evidence>
<dbReference type="GO" id="GO:0003677">
    <property type="term" value="F:DNA binding"/>
    <property type="evidence" value="ECO:0007669"/>
    <property type="project" value="UniProtKB-UniRule"/>
</dbReference>
<comment type="caution">
    <text evidence="13">The sequence shown here is derived from an EMBL/GenBank/DDBJ whole genome shotgun (WGS) entry which is preliminary data.</text>
</comment>
<dbReference type="Gene3D" id="3.30.1360.40">
    <property type="match status" value="1"/>
</dbReference>
<keyword evidence="7 9" id="KW-0413">Isomerase</keyword>
<dbReference type="SUPFAM" id="SSF56719">
    <property type="entry name" value="Type II DNA topoisomerase"/>
    <property type="match status" value="1"/>
</dbReference>
<dbReference type="GO" id="GO:0006261">
    <property type="term" value="P:DNA-templated DNA replication"/>
    <property type="evidence" value="ECO:0007669"/>
    <property type="project" value="UniProtKB-UniRule"/>
</dbReference>
<feature type="active site" description="O-(5'-phospho-DNA)-tyrosine intermediate" evidence="9 10">
    <location>
        <position position="122"/>
    </location>
</feature>
<dbReference type="InterPro" id="IPR006691">
    <property type="entry name" value="GyrA/parC_rep"/>
</dbReference>
<reference evidence="13 14" key="1">
    <citation type="journal article" date="2016" name="Nat. Commun.">
        <title>Thousands of microbial genomes shed light on interconnected biogeochemical processes in an aquifer system.</title>
        <authorList>
            <person name="Anantharaman K."/>
            <person name="Brown C.T."/>
            <person name="Hug L.A."/>
            <person name="Sharon I."/>
            <person name="Castelle C.J."/>
            <person name="Probst A.J."/>
            <person name="Thomas B.C."/>
            <person name="Singh A."/>
            <person name="Wilkins M.J."/>
            <person name="Karaoz U."/>
            <person name="Brodie E.L."/>
            <person name="Williams K.H."/>
            <person name="Hubbard S.S."/>
            <person name="Banfield J.F."/>
        </authorList>
    </citation>
    <scope>NUCLEOTIDE SEQUENCE [LARGE SCALE GENOMIC DNA]</scope>
</reference>
<accession>A0A1G2CF94</accession>
<comment type="similarity">
    <text evidence="2 9">Belongs to the type II topoisomerase GyrA/ParC subunit family.</text>
</comment>
<keyword evidence="9" id="KW-0963">Cytoplasm</keyword>
<dbReference type="NCBIfam" id="TIGR01063">
    <property type="entry name" value="gyrA"/>
    <property type="match status" value="1"/>
</dbReference>
<keyword evidence="6 9" id="KW-0238">DNA-binding</keyword>
<feature type="coiled-coil region" evidence="11">
    <location>
        <begin position="449"/>
        <end position="476"/>
    </location>
</feature>
<comment type="subcellular location">
    <subcellularLocation>
        <location evidence="9">Cytoplasm</location>
    </subcellularLocation>
</comment>
<dbReference type="Pfam" id="PF03989">
    <property type="entry name" value="DNA_gyraseA_C"/>
    <property type="match status" value="6"/>
</dbReference>
<dbReference type="AlphaFoldDB" id="A0A1G2CF94"/>
<dbReference type="EC" id="5.6.2.2" evidence="9"/>
<comment type="subunit">
    <text evidence="9">Heterotetramer, composed of two GyrA and two GyrB chains. In the heterotetramer, GyrA contains the active site tyrosine that forms a transient covalent intermediate with DNA, while GyrB binds cofactors and catalyzes ATP hydrolysis.</text>
</comment>
<evidence type="ECO:0000256" key="5">
    <source>
        <dbReference type="ARBA" id="ARBA00023029"/>
    </source>
</evidence>
<comment type="function">
    <text evidence="9">A type II topoisomerase that negatively supercoils closed circular double-stranded (ds) DNA in an ATP-dependent manner to modulate DNA topology and maintain chromosomes in an underwound state. Negative supercoiling favors strand separation, and DNA replication, transcription, recombination and repair, all of which involve strand separation. Also able to catalyze the interconversion of other topological isomers of dsDNA rings, including catenanes and knotted rings. Type II topoisomerases break and join 2 DNA strands simultaneously in an ATP-dependent manner.</text>
</comment>
<dbReference type="GO" id="GO:0006265">
    <property type="term" value="P:DNA topological change"/>
    <property type="evidence" value="ECO:0007669"/>
    <property type="project" value="UniProtKB-UniRule"/>
</dbReference>
<dbReference type="PROSITE" id="PS52040">
    <property type="entry name" value="TOPO_IIA"/>
    <property type="match status" value="1"/>
</dbReference>
<dbReference type="InterPro" id="IPR013760">
    <property type="entry name" value="Topo_IIA-like_dom_sf"/>
</dbReference>
<comment type="miscellaneous">
    <text evidence="9">Few gyrases are as efficient as E.coli at forming negative supercoils. Not all organisms have 2 type II topoisomerases; in organisms with a single type II topoisomerase this enzyme also has to decatenate newly replicated chromosomes.</text>
</comment>
<dbReference type="PANTHER" id="PTHR43493:SF5">
    <property type="entry name" value="DNA GYRASE SUBUNIT A, CHLOROPLASTIC_MITOCHONDRIAL"/>
    <property type="match status" value="1"/>
</dbReference>
<sequence length="830" mass="92024">MAEEKKNIQEREITQELQESYLDYAMSVIVARALPDVRDGLKPVHRRILWAMWDGGYSADAKTKKSANIVGEVMGKYHPHGDIAIYDTLVRMAQDFSMRYPLIQGQGNFGSIDGDSAAAMRYTEAKLSKIAEELLLDIDKETVGWTPNYDAMREEPKVLPAKLPNLLLNGSEGIAVGMTTKIPPHHLGEIVDATVHLLEHPKASADELVEFVKGPDFPTGGIIYDKRAITEVYATGKGPITMRAVAEIVPRKKEGKEPASPSTSGASRGGQFDIVITEIPYQVNKAELIMTIAELVTEKKIEGIRDIRDESDKHVRIVIELKSDVPPQKVLNQLYNRTDLQRDFHVNMLALEDGGIQPRVMSLKDMLEAHIAHRREVVKRRAEFDLTKTKERAHILEGLMKALAVIDKIIAAIKRSADKEEAHKNLVAHFKLTAIQANAILEMRLQTLAALERKKIEDELKEKKKLVEELELLLKSSAKMTALIKKEFLELREKYGDERRTKVVATGLTEFREEDLIPAEETIITLSKSGYIKRVPPSIFKSQRRGGKGLIGSEVGEEDFLSHFVHGNTHDNILFFTGRGRVFQTKVYEIPQGSRVSKGKAIHNFLEIPPEETVNAIVTYPATLSKKEASQLLAMVTERGLVKRTPLRDFANVRRNGIIALNLKKGDQLRWVKLSSGSDEIIITTTQGQSIRFKETDARPMGRTAAGVAGIRLKGSDAVSSMDLVTKDKAKDGRLLVVMQNGFGKHTALSQYKVQKRGGSGVKTAEVTAKTGPVVSAHIVTTEEELFAVSAKGQTIRTDLKTVRVAGRATQGVKIMTLNPGDKVAGTICL</sequence>
<dbReference type="InterPro" id="IPR002205">
    <property type="entry name" value="Topo_IIA_dom_A"/>
</dbReference>
<dbReference type="FunFam" id="2.120.10.90:FF:000005">
    <property type="entry name" value="DNA topoisomerase 4 subunit A"/>
    <property type="match status" value="1"/>
</dbReference>
<dbReference type="GO" id="GO:0005694">
    <property type="term" value="C:chromosome"/>
    <property type="evidence" value="ECO:0007669"/>
    <property type="project" value="InterPro"/>
</dbReference>
<dbReference type="Gene3D" id="3.90.199.10">
    <property type="entry name" value="Topoisomerase II, domain 5"/>
    <property type="match status" value="1"/>
</dbReference>
<evidence type="ECO:0000256" key="6">
    <source>
        <dbReference type="ARBA" id="ARBA00023125"/>
    </source>
</evidence>
<dbReference type="FunFam" id="3.90.199.10:FF:000001">
    <property type="entry name" value="DNA gyrase subunit A"/>
    <property type="match status" value="1"/>
</dbReference>
<evidence type="ECO:0000313" key="14">
    <source>
        <dbReference type="Proteomes" id="UP000178796"/>
    </source>
</evidence>
<dbReference type="GO" id="GO:0005524">
    <property type="term" value="F:ATP binding"/>
    <property type="evidence" value="ECO:0007669"/>
    <property type="project" value="UniProtKB-UniRule"/>
</dbReference>
<dbReference type="Gene3D" id="2.120.10.90">
    <property type="entry name" value="DNA gyrase/topoisomerase IV, subunit A, C-terminal"/>
    <property type="match status" value="1"/>
</dbReference>
<keyword evidence="5 9" id="KW-0799">Topoisomerase</keyword>
<dbReference type="SUPFAM" id="SSF101904">
    <property type="entry name" value="GyrA/ParC C-terminal domain-like"/>
    <property type="match status" value="1"/>
</dbReference>
<gene>
    <name evidence="9" type="primary">gyrA</name>
    <name evidence="13" type="ORF">A3E09_02225</name>
</gene>
<dbReference type="PANTHER" id="PTHR43493">
    <property type="entry name" value="DNA GYRASE/TOPOISOMERASE SUBUNIT A"/>
    <property type="match status" value="1"/>
</dbReference>
<protein>
    <recommendedName>
        <fullName evidence="9">DNA gyrase subunit A</fullName>
        <ecNumber evidence="9">5.6.2.2</ecNumber>
    </recommendedName>
</protein>
<evidence type="ECO:0000256" key="1">
    <source>
        <dbReference type="ARBA" id="ARBA00000185"/>
    </source>
</evidence>
<comment type="subunit">
    <text evidence="8">Heterotetramer composed of ParC and ParE.</text>
</comment>
<dbReference type="CDD" id="cd00187">
    <property type="entry name" value="TOP4c"/>
    <property type="match status" value="1"/>
</dbReference>
<dbReference type="InterPro" id="IPR013757">
    <property type="entry name" value="Topo_IIA_A_a_sf"/>
</dbReference>
<dbReference type="FunFam" id="1.10.268.10:FF:000001">
    <property type="entry name" value="DNA gyrase subunit A"/>
    <property type="match status" value="1"/>
</dbReference>
<evidence type="ECO:0000256" key="11">
    <source>
        <dbReference type="SAM" id="Coils"/>
    </source>
</evidence>
<evidence type="ECO:0000256" key="7">
    <source>
        <dbReference type="ARBA" id="ARBA00023235"/>
    </source>
</evidence>
<name>A0A1G2CF94_9BACT</name>
<dbReference type="InterPro" id="IPR005743">
    <property type="entry name" value="GyrA"/>
</dbReference>
<feature type="domain" description="Topo IIA-type catalytic" evidence="12">
    <location>
        <begin position="34"/>
        <end position="516"/>
    </location>
</feature>
<dbReference type="GO" id="GO:0009330">
    <property type="term" value="C:DNA topoisomerase type II (double strand cut, ATP-hydrolyzing) complex"/>
    <property type="evidence" value="ECO:0007669"/>
    <property type="project" value="TreeGrafter"/>
</dbReference>
<dbReference type="Gene3D" id="1.10.268.10">
    <property type="entry name" value="Topoisomerase, domain 3"/>
    <property type="match status" value="1"/>
</dbReference>
<evidence type="ECO:0000256" key="3">
    <source>
        <dbReference type="ARBA" id="ARBA00022741"/>
    </source>
</evidence>
<evidence type="ECO:0000256" key="4">
    <source>
        <dbReference type="ARBA" id="ARBA00022840"/>
    </source>
</evidence>
<dbReference type="NCBIfam" id="NF004043">
    <property type="entry name" value="PRK05560.1"/>
    <property type="match status" value="1"/>
</dbReference>
<dbReference type="InterPro" id="IPR050220">
    <property type="entry name" value="Type_II_DNA_Topoisomerases"/>
</dbReference>
<evidence type="ECO:0000256" key="2">
    <source>
        <dbReference type="ARBA" id="ARBA00008263"/>
    </source>
</evidence>
<evidence type="ECO:0000256" key="8">
    <source>
        <dbReference type="ARBA" id="ARBA00063644"/>
    </source>
</evidence>
<dbReference type="Proteomes" id="UP000178796">
    <property type="component" value="Unassembled WGS sequence"/>
</dbReference>
<evidence type="ECO:0000313" key="13">
    <source>
        <dbReference type="EMBL" id="OGY99087.1"/>
    </source>
</evidence>
<dbReference type="InterPro" id="IPR013758">
    <property type="entry name" value="Topo_IIA_A/C_ab"/>
</dbReference>
<dbReference type="GO" id="GO:0005737">
    <property type="term" value="C:cytoplasm"/>
    <property type="evidence" value="ECO:0007669"/>
    <property type="project" value="UniProtKB-SubCell"/>
</dbReference>
<keyword evidence="4 9" id="KW-0067">ATP-binding</keyword>
<dbReference type="EMBL" id="MHKY01000018">
    <property type="protein sequence ID" value="OGY99087.1"/>
    <property type="molecule type" value="Genomic_DNA"/>
</dbReference>
<organism evidence="13 14">
    <name type="scientific">Candidatus Liptonbacteria bacterium RIFCSPHIGHO2_12_FULL_60_13</name>
    <dbReference type="NCBI Taxonomy" id="1798648"/>
    <lineage>
        <taxon>Bacteria</taxon>
        <taxon>Candidatus Liptoniibacteriota</taxon>
    </lineage>
</organism>
<keyword evidence="3 9" id="KW-0547">Nucleotide-binding</keyword>
<dbReference type="FunFam" id="3.30.1360.40:FF:000002">
    <property type="entry name" value="DNA gyrase subunit A"/>
    <property type="match status" value="1"/>
</dbReference>
<dbReference type="InterPro" id="IPR035516">
    <property type="entry name" value="Gyrase/topoIV_suA_C"/>
</dbReference>
<feature type="short sequence motif" description="GyrA-box" evidence="9">
    <location>
        <begin position="543"/>
        <end position="549"/>
    </location>
</feature>
<dbReference type="NCBIfam" id="NF004044">
    <property type="entry name" value="PRK05561.1"/>
    <property type="match status" value="1"/>
</dbReference>
<evidence type="ECO:0000259" key="12">
    <source>
        <dbReference type="PROSITE" id="PS52040"/>
    </source>
</evidence>
<dbReference type="GO" id="GO:0034335">
    <property type="term" value="F:DNA negative supercoiling activity"/>
    <property type="evidence" value="ECO:0007669"/>
    <property type="project" value="UniProtKB-ARBA"/>
</dbReference>
<keyword evidence="11" id="KW-0175">Coiled coil</keyword>
<dbReference type="SMART" id="SM00434">
    <property type="entry name" value="TOP4c"/>
    <property type="match status" value="1"/>
</dbReference>
<dbReference type="Pfam" id="PF00521">
    <property type="entry name" value="DNA_topoisoIV"/>
    <property type="match status" value="1"/>
</dbReference>
<evidence type="ECO:0000256" key="10">
    <source>
        <dbReference type="PROSITE-ProRule" id="PRU01384"/>
    </source>
</evidence>
<comment type="catalytic activity">
    <reaction evidence="1 9 10">
        <text>ATP-dependent breakage, passage and rejoining of double-stranded DNA.</text>
        <dbReference type="EC" id="5.6.2.2"/>
    </reaction>
</comment>
<proteinExistence type="inferred from homology"/>